<evidence type="ECO:0000256" key="5">
    <source>
        <dbReference type="ARBA" id="ARBA00022806"/>
    </source>
</evidence>
<dbReference type="Pfam" id="PF12054">
    <property type="entry name" value="DUF3535"/>
    <property type="match status" value="1"/>
</dbReference>
<dbReference type="Pfam" id="PF00271">
    <property type="entry name" value="Helicase_C"/>
    <property type="match status" value="1"/>
</dbReference>
<dbReference type="Gene3D" id="3.40.50.10810">
    <property type="entry name" value="Tandem AAA-ATPase domain"/>
    <property type="match status" value="1"/>
</dbReference>
<dbReference type="InterPro" id="IPR021133">
    <property type="entry name" value="HEAT_type_2"/>
</dbReference>
<feature type="domain" description="Helicase ATP-binding" evidence="11">
    <location>
        <begin position="1205"/>
        <end position="1380"/>
    </location>
</feature>
<dbReference type="EMBL" id="CAJFCJ010000007">
    <property type="protein sequence ID" value="CAD5117656.1"/>
    <property type="molecule type" value="Genomic_DNA"/>
</dbReference>
<dbReference type="Pfam" id="PF00176">
    <property type="entry name" value="SNF2-rel_dom"/>
    <property type="match status" value="1"/>
</dbReference>
<dbReference type="InterPro" id="IPR027417">
    <property type="entry name" value="P-loop_NTPase"/>
</dbReference>
<dbReference type="GO" id="GO:0005634">
    <property type="term" value="C:nucleus"/>
    <property type="evidence" value="ECO:0007669"/>
    <property type="project" value="UniProtKB-SubCell"/>
</dbReference>
<dbReference type="SMART" id="SM00490">
    <property type="entry name" value="HELICc"/>
    <property type="match status" value="1"/>
</dbReference>
<dbReference type="InterPro" id="IPR000330">
    <property type="entry name" value="SNF2_N"/>
</dbReference>
<dbReference type="GO" id="GO:0016887">
    <property type="term" value="F:ATP hydrolysis activity"/>
    <property type="evidence" value="ECO:0007669"/>
    <property type="project" value="InterPro"/>
</dbReference>
<dbReference type="GO" id="GO:0005524">
    <property type="term" value="F:ATP binding"/>
    <property type="evidence" value="ECO:0007669"/>
    <property type="project" value="UniProtKB-KW"/>
</dbReference>
<keyword evidence="2" id="KW-0677">Repeat</keyword>
<feature type="compositionally biased region" description="Low complexity" evidence="10">
    <location>
        <begin position="229"/>
        <end position="240"/>
    </location>
</feature>
<reference evidence="13 14" key="1">
    <citation type="submission" date="2020-08" db="EMBL/GenBank/DDBJ databases">
        <authorList>
            <person name="Hejnol A."/>
        </authorList>
    </citation>
    <scope>NUCLEOTIDE SEQUENCE [LARGE SCALE GENOMIC DNA]</scope>
</reference>
<dbReference type="FunFam" id="3.40.50.10810:FF:000009">
    <property type="entry name" value="B-TFIID TATA-box-binding protein-associated factor 1"/>
    <property type="match status" value="1"/>
</dbReference>
<feature type="repeat" description="HEAT" evidence="9">
    <location>
        <begin position="321"/>
        <end position="359"/>
    </location>
</feature>
<dbReference type="Proteomes" id="UP000549394">
    <property type="component" value="Unassembled WGS sequence"/>
</dbReference>
<dbReference type="SUPFAM" id="SSF52540">
    <property type="entry name" value="P-loop containing nucleoside triphosphate hydrolases"/>
    <property type="match status" value="2"/>
</dbReference>
<evidence type="ECO:0000313" key="14">
    <source>
        <dbReference type="Proteomes" id="UP000549394"/>
    </source>
</evidence>
<evidence type="ECO:0000313" key="13">
    <source>
        <dbReference type="EMBL" id="CAD5117656.1"/>
    </source>
</evidence>
<dbReference type="InterPro" id="IPR049730">
    <property type="entry name" value="SNF2/RAD54-like_C"/>
</dbReference>
<comment type="subcellular location">
    <subcellularLocation>
        <location evidence="1">Nucleus</location>
    </subcellularLocation>
</comment>
<evidence type="ECO:0000256" key="10">
    <source>
        <dbReference type="SAM" id="MobiDB-lite"/>
    </source>
</evidence>
<feature type="region of interest" description="Disordered" evidence="10">
    <location>
        <begin position="201"/>
        <end position="243"/>
    </location>
</feature>
<dbReference type="Gene3D" id="3.40.50.300">
    <property type="entry name" value="P-loop containing nucleotide triphosphate hydrolases"/>
    <property type="match status" value="1"/>
</dbReference>
<keyword evidence="4" id="KW-0378">Hydrolase</keyword>
<dbReference type="InterPro" id="IPR014001">
    <property type="entry name" value="Helicase_ATP-bd"/>
</dbReference>
<comment type="caution">
    <text evidence="13">The sequence shown here is derived from an EMBL/GenBank/DDBJ whole genome shotgun (WGS) entry which is preliminary data.</text>
</comment>
<evidence type="ECO:0000256" key="7">
    <source>
        <dbReference type="ARBA" id="ARBA00023125"/>
    </source>
</evidence>
<dbReference type="InterPro" id="IPR011989">
    <property type="entry name" value="ARM-like"/>
</dbReference>
<keyword evidence="7" id="KW-0238">DNA-binding</keyword>
<accession>A0A7I8VNP8</accession>
<dbReference type="InterPro" id="IPR038718">
    <property type="entry name" value="SNF2-like_sf"/>
</dbReference>
<dbReference type="FunFam" id="3.40.50.300:FF:000428">
    <property type="entry name" value="TATA-binding protein-associated factor 172"/>
    <property type="match status" value="1"/>
</dbReference>
<dbReference type="InterPro" id="IPR044078">
    <property type="entry name" value="Mot1_ATP-bd"/>
</dbReference>
<dbReference type="PROSITE" id="PS51194">
    <property type="entry name" value="HELICASE_CTER"/>
    <property type="match status" value="1"/>
</dbReference>
<dbReference type="PROSITE" id="PS51192">
    <property type="entry name" value="HELICASE_ATP_BIND_1"/>
    <property type="match status" value="1"/>
</dbReference>
<dbReference type="GO" id="GO:0004386">
    <property type="term" value="F:helicase activity"/>
    <property type="evidence" value="ECO:0007669"/>
    <property type="project" value="UniProtKB-KW"/>
</dbReference>
<sequence length="1768" mass="199193">MSTRLDRLFCLLDTGSTMVVRKTAAEQIGTVIKNHPEDLQIILFKLHEILGKPNWETRIAAGLAVEAVVSQVPSFNPEGSPESNAVFEKLQENFLRFKDFNISLVLKQKTLVGSEGCEYDADNDTGESKEAAIKREREAMNKNLSLGLPSVSNFLTDLVEDDDLVKQPSTPQSINSSDNLASIFKSNQSLSVREKNKLKRKVKAFTRQTSHGGNVINDDDSKAGKRSRSSSISVDSRSNSPACFDTETEDWPLSKFCETLLNDLINSAWEKRHGSAVALRHILKHHASSAGKSNLIYKNSMELANQSYLENIAVRLIGLLVLDRFGDFISDEVVAPVRESAAQTLGVVMQSLPEETVSTGIKLLLEMLISDQWEVRHGGLLAIKYTMAVRTDMTSVTLPIVFQSVFNCLSDKEDDVRSVAAMCLIPVVNTLASELDTYIPSLVERLWDSLVLLDDLTASTNSFMNLLALIMPKVAESSDQNLKMNMNVLKDLIPRLWPFFSHNIASVRKSSFQTLYILLTSAAEKEHILAWLLPILEPTMRLLYQQSLLESEIDILNLTEKIWQTILDIAPAYQIFCSTSQHLGIWLSLGMQPVYIPFSLENLLLPKHGTLSKRPDNEDKLYLGGREAQVQNNDNRDIFVNRSRIYASRLIGQVFRNLSVNCVEVPNGQDITTCLSNMIIFHLNNKSALQRMFAALVLGEWCDNNESLVIPKELDELVFKCLTEPVYYDEIAVQFTKMQASCKDIILSLRTMKIDVNEFEKTPVLTIEMAEKFCSSFYPSIKSKIKRNRDEIEARINSLSTTVAFTANEQKTYNIRVGSLLACTKVCMKSIPDQINPVIRPLMEALRKETNIDLQKIVASRLSALLSIFTTRTSSPNEKIIRNLSNLICIDSENIKEELLAENNGSDIKLDKYYGILALALNETHLQKSPKSMGKKANGCDIGNHNNLDISSSSCRGAQIALSQVLIDQGAQLPVNIESLWSLLFGAIDKVKTVIDLEKSNEDNAEAKSLINSFTLLESILIYLHTDLHEEVLNRLNSITNCLFHPYTTVRNSAAKCFAKFTHINILTTMQHYLEKVAPILSSENIRSKQGAITSLHYLIETVGFNVAPYSILLFVPVLGCMSDQDKSIRMMANQCFGQLIRMISLEKGIPNPPDMKTELIQRKEEERKFIEQLLDGSKLDYFDIPVPIKAEPRKYQQDGINWLAFLNKYKLHGALCDDMGLGKTLQTLCIVAGDHFMRAEKYKTDPGPDCEPLLSLIICPPTLTGHWVFEMEKFVDSKYLNPLHYTGTPTERNLLQKEIDKHNVVVSSYDVVRNDIEFFEKIKWNYCILDEGHVIKNSKTKLWKAMKRLISLHRLILSGTPIQNSVLELWSLFDFLMPGYLGTQKQFQLRYGKPISASKDSKSSSKEQEAGALAMEALHKQVLPFILRRMKTDVLTDLPPKIVQDMYCCLSSLQIELYEDFSKSKALKTVENDVSHFGQESSAKKASNHIFQALQYLRKVCSHPSLVLNKNHPKYEELMLKMKREGSNINDIQHAPKLAALKQLLVDSDIGVNQGNLSDVPVVGQNRALIFCQLKSMLDIVEKDLLKTHLPNATYLRLDGSIPPGNRHNIVHRFNTDPSIDILLLTTHVGGLGLNLTGANTIIFVEHDWNPSRDAQAMDRAHRIGQKRVVNVYRLITKGTLEEKIMGLQKFKLAVAQSIVSADNANLSSMATDQLLDLFTVEKAQSPRKKLSQISGAKSVMENLEELWDEEQYEEYELDKFLQSLHK</sequence>
<gene>
    <name evidence="13" type="ORF">DGYR_LOCUS6161</name>
</gene>
<dbReference type="GO" id="GO:0017025">
    <property type="term" value="F:TBP-class protein binding"/>
    <property type="evidence" value="ECO:0007669"/>
    <property type="project" value="InterPro"/>
</dbReference>
<dbReference type="OrthoDB" id="10252227at2759"/>
<proteinExistence type="predicted"/>
<dbReference type="SUPFAM" id="SSF48371">
    <property type="entry name" value="ARM repeat"/>
    <property type="match status" value="1"/>
</dbReference>
<dbReference type="GO" id="GO:0003677">
    <property type="term" value="F:DNA binding"/>
    <property type="evidence" value="ECO:0007669"/>
    <property type="project" value="UniProtKB-KW"/>
</dbReference>
<dbReference type="PROSITE" id="PS50077">
    <property type="entry name" value="HEAT_REPEAT"/>
    <property type="match status" value="1"/>
</dbReference>
<evidence type="ECO:0000256" key="2">
    <source>
        <dbReference type="ARBA" id="ARBA00022737"/>
    </source>
</evidence>
<name>A0A7I8VNP8_9ANNE</name>
<keyword evidence="14" id="KW-1185">Reference proteome</keyword>
<evidence type="ECO:0000256" key="9">
    <source>
        <dbReference type="PROSITE-ProRule" id="PRU00103"/>
    </source>
</evidence>
<keyword evidence="5" id="KW-0347">Helicase</keyword>
<dbReference type="Gene3D" id="1.25.10.10">
    <property type="entry name" value="Leucine-rich Repeat Variant"/>
    <property type="match status" value="2"/>
</dbReference>
<evidence type="ECO:0000256" key="1">
    <source>
        <dbReference type="ARBA" id="ARBA00004123"/>
    </source>
</evidence>
<evidence type="ECO:0000256" key="4">
    <source>
        <dbReference type="ARBA" id="ARBA00022801"/>
    </source>
</evidence>
<evidence type="ECO:0000256" key="8">
    <source>
        <dbReference type="ARBA" id="ARBA00023242"/>
    </source>
</evidence>
<dbReference type="InterPro" id="IPR044972">
    <property type="entry name" value="Mot1"/>
</dbReference>
<evidence type="ECO:0000259" key="11">
    <source>
        <dbReference type="PROSITE" id="PS51192"/>
    </source>
</evidence>
<evidence type="ECO:0000256" key="6">
    <source>
        <dbReference type="ARBA" id="ARBA00022840"/>
    </source>
</evidence>
<dbReference type="InterPro" id="IPR016024">
    <property type="entry name" value="ARM-type_fold"/>
</dbReference>
<dbReference type="CDD" id="cd18793">
    <property type="entry name" value="SF2_C_SNF"/>
    <property type="match status" value="1"/>
</dbReference>
<keyword evidence="8" id="KW-0539">Nucleus</keyword>
<evidence type="ECO:0000256" key="3">
    <source>
        <dbReference type="ARBA" id="ARBA00022741"/>
    </source>
</evidence>
<dbReference type="PANTHER" id="PTHR36498:SF1">
    <property type="entry name" value="TATA-BINDING PROTEIN-ASSOCIATED FACTOR 172"/>
    <property type="match status" value="1"/>
</dbReference>
<evidence type="ECO:0000259" key="12">
    <source>
        <dbReference type="PROSITE" id="PS51194"/>
    </source>
</evidence>
<dbReference type="SMART" id="SM00487">
    <property type="entry name" value="DEXDc"/>
    <property type="match status" value="1"/>
</dbReference>
<organism evidence="13 14">
    <name type="scientific">Dimorphilus gyrociliatus</name>
    <dbReference type="NCBI Taxonomy" id="2664684"/>
    <lineage>
        <taxon>Eukaryota</taxon>
        <taxon>Metazoa</taxon>
        <taxon>Spiralia</taxon>
        <taxon>Lophotrochozoa</taxon>
        <taxon>Annelida</taxon>
        <taxon>Polychaeta</taxon>
        <taxon>Polychaeta incertae sedis</taxon>
        <taxon>Dinophilidae</taxon>
        <taxon>Dimorphilus</taxon>
    </lineage>
</organism>
<dbReference type="InterPro" id="IPR022707">
    <property type="entry name" value="Mot1_central_dom"/>
</dbReference>
<dbReference type="PANTHER" id="PTHR36498">
    <property type="entry name" value="TATA-BINDING PROTEIN-ASSOCIATED FACTOR 172"/>
    <property type="match status" value="1"/>
</dbReference>
<dbReference type="InterPro" id="IPR001650">
    <property type="entry name" value="Helicase_C-like"/>
</dbReference>
<feature type="domain" description="Helicase C-terminal" evidence="12">
    <location>
        <begin position="1557"/>
        <end position="1720"/>
    </location>
</feature>
<keyword evidence="6" id="KW-0067">ATP-binding</keyword>
<protein>
    <submittedName>
        <fullName evidence="13">DgyrCDS6409</fullName>
    </submittedName>
</protein>
<keyword evidence="3" id="KW-0547">Nucleotide-binding</keyword>
<dbReference type="CDD" id="cd17999">
    <property type="entry name" value="DEXHc_Mot1"/>
    <property type="match status" value="1"/>
</dbReference>